<dbReference type="OrthoDB" id="6222233at2759"/>
<gene>
    <name evidence="1" type="ORF">MCOS_LOCUS2399</name>
</gene>
<dbReference type="AlphaFoldDB" id="A0A3P6HM33"/>
<accession>A0A3P6HM33</accession>
<reference evidence="1 2" key="1">
    <citation type="submission" date="2018-10" db="EMBL/GenBank/DDBJ databases">
        <authorList>
            <consortium name="Pathogen Informatics"/>
        </authorList>
    </citation>
    <scope>NUCLEOTIDE SEQUENCE [LARGE SCALE GENOMIC DNA]</scope>
</reference>
<name>A0A3P6HM33_MESCO</name>
<dbReference type="EMBL" id="UXSR01000386">
    <property type="protein sequence ID" value="VDD76396.1"/>
    <property type="molecule type" value="Genomic_DNA"/>
</dbReference>
<dbReference type="Proteomes" id="UP000267029">
    <property type="component" value="Unassembled WGS sequence"/>
</dbReference>
<protein>
    <submittedName>
        <fullName evidence="1">Uncharacterized protein</fullName>
    </submittedName>
</protein>
<organism evidence="1 2">
    <name type="scientific">Mesocestoides corti</name>
    <name type="common">Flatworm</name>
    <dbReference type="NCBI Taxonomy" id="53468"/>
    <lineage>
        <taxon>Eukaryota</taxon>
        <taxon>Metazoa</taxon>
        <taxon>Spiralia</taxon>
        <taxon>Lophotrochozoa</taxon>
        <taxon>Platyhelminthes</taxon>
        <taxon>Cestoda</taxon>
        <taxon>Eucestoda</taxon>
        <taxon>Cyclophyllidea</taxon>
        <taxon>Mesocestoididae</taxon>
        <taxon>Mesocestoides</taxon>
    </lineage>
</organism>
<sequence length="197" mass="22725">MTIDGAMQPVAEVRNFFLKNRTLIGSYCGEIFGTCGEAATPLRGFWSDRTSIIILSFDREEKAAKFFQTIHLNAIFPQHVEVFLVNLCNPTRYVDDYSFLEISFYDVRFCTRFNEFTRQLPEMASKNNGLLIAGTPRICQVLGMTRPNYCTISQWRTIEEFEKFRDESNCAFEASESACVTQALVKWDVKRQNPFCN</sequence>
<evidence type="ECO:0000313" key="2">
    <source>
        <dbReference type="Proteomes" id="UP000267029"/>
    </source>
</evidence>
<evidence type="ECO:0000313" key="1">
    <source>
        <dbReference type="EMBL" id="VDD76396.1"/>
    </source>
</evidence>
<keyword evidence="2" id="KW-1185">Reference proteome</keyword>
<proteinExistence type="predicted"/>